<dbReference type="Pfam" id="PF00431">
    <property type="entry name" value="CUB"/>
    <property type="match status" value="1"/>
</dbReference>
<evidence type="ECO:0000256" key="2">
    <source>
        <dbReference type="ARBA" id="ARBA00023157"/>
    </source>
</evidence>
<dbReference type="PROSITE" id="PS50234">
    <property type="entry name" value="VWFA"/>
    <property type="match status" value="1"/>
</dbReference>
<dbReference type="FunFam" id="2.60.120.290:FF:000005">
    <property type="entry name" value="Procollagen C-endopeptidase enhancer 1"/>
    <property type="match status" value="1"/>
</dbReference>
<dbReference type="SMART" id="SM00042">
    <property type="entry name" value="CUB"/>
    <property type="match status" value="1"/>
</dbReference>
<dbReference type="Proteomes" id="UP000298663">
    <property type="component" value="Unassembled WGS sequence"/>
</dbReference>
<evidence type="ECO:0000259" key="4">
    <source>
        <dbReference type="PROSITE" id="PS01180"/>
    </source>
</evidence>
<evidence type="ECO:0000256" key="3">
    <source>
        <dbReference type="PROSITE-ProRule" id="PRU00059"/>
    </source>
</evidence>
<feature type="disulfide bond" evidence="3">
    <location>
        <begin position="74"/>
        <end position="101"/>
    </location>
</feature>
<proteinExistence type="predicted"/>
<keyword evidence="7" id="KW-1185">Reference proteome</keyword>
<dbReference type="PANTHER" id="PTHR24251:SF50">
    <property type="entry name" value="ATTRACTIN-LIKE 1A"/>
    <property type="match status" value="1"/>
</dbReference>
<evidence type="ECO:0000313" key="7">
    <source>
        <dbReference type="Proteomes" id="UP000298663"/>
    </source>
</evidence>
<dbReference type="PROSITE" id="PS01180">
    <property type="entry name" value="CUB"/>
    <property type="match status" value="1"/>
</dbReference>
<comment type="caution">
    <text evidence="6">The sequence shown here is derived from an EMBL/GenBank/DDBJ whole genome shotgun (WGS) entry which is preliminary data.</text>
</comment>
<dbReference type="Gene3D" id="3.40.50.410">
    <property type="entry name" value="von Willebrand factor, type A domain"/>
    <property type="match status" value="1"/>
</dbReference>
<dbReference type="CDD" id="cd00041">
    <property type="entry name" value="CUB"/>
    <property type="match status" value="1"/>
</dbReference>
<dbReference type="InterPro" id="IPR002035">
    <property type="entry name" value="VWF_A"/>
</dbReference>
<organism evidence="6 7">
    <name type="scientific">Steinernema carpocapsae</name>
    <name type="common">Entomopathogenic nematode</name>
    <dbReference type="NCBI Taxonomy" id="34508"/>
    <lineage>
        <taxon>Eukaryota</taxon>
        <taxon>Metazoa</taxon>
        <taxon>Ecdysozoa</taxon>
        <taxon>Nematoda</taxon>
        <taxon>Chromadorea</taxon>
        <taxon>Rhabditida</taxon>
        <taxon>Tylenchina</taxon>
        <taxon>Panagrolaimomorpha</taxon>
        <taxon>Strongyloidoidea</taxon>
        <taxon>Steinernematidae</taxon>
        <taxon>Steinernema</taxon>
    </lineage>
</organism>
<protein>
    <recommendedName>
        <fullName evidence="8">CUB domain-containing protein</fullName>
    </recommendedName>
</protein>
<reference evidence="6 7" key="2">
    <citation type="journal article" date="2019" name="G3 (Bethesda)">
        <title>Hybrid Assembly of the Genome of the Entomopathogenic Nematode Steinernema carpocapsae Identifies the X-Chromosome.</title>
        <authorList>
            <person name="Serra L."/>
            <person name="Macchietto M."/>
            <person name="Macias-Munoz A."/>
            <person name="McGill C.J."/>
            <person name="Rodriguez I.M."/>
            <person name="Rodriguez B."/>
            <person name="Murad R."/>
            <person name="Mortazavi A."/>
        </authorList>
    </citation>
    <scope>NUCLEOTIDE SEQUENCE [LARGE SCALE GENOMIC DNA]</scope>
    <source>
        <strain evidence="6 7">ALL</strain>
    </source>
</reference>
<dbReference type="STRING" id="34508.A0A4U5MFP9"/>
<keyword evidence="2 3" id="KW-1015">Disulfide bond</keyword>
<feature type="domain" description="VWFA" evidence="5">
    <location>
        <begin position="197"/>
        <end position="382"/>
    </location>
</feature>
<evidence type="ECO:0000259" key="5">
    <source>
        <dbReference type="PROSITE" id="PS50234"/>
    </source>
</evidence>
<dbReference type="PANTHER" id="PTHR24251">
    <property type="entry name" value="OVOCHYMASE-RELATED"/>
    <property type="match status" value="1"/>
</dbReference>
<reference evidence="6 7" key="1">
    <citation type="journal article" date="2015" name="Genome Biol.">
        <title>Comparative genomics of Steinernema reveals deeply conserved gene regulatory networks.</title>
        <authorList>
            <person name="Dillman A.R."/>
            <person name="Macchietto M."/>
            <person name="Porter C.F."/>
            <person name="Rogers A."/>
            <person name="Williams B."/>
            <person name="Antoshechkin I."/>
            <person name="Lee M.M."/>
            <person name="Goodwin Z."/>
            <person name="Lu X."/>
            <person name="Lewis E.E."/>
            <person name="Goodrich-Blair H."/>
            <person name="Stock S.P."/>
            <person name="Adams B.J."/>
            <person name="Sternberg P.W."/>
            <person name="Mortazavi A."/>
        </authorList>
    </citation>
    <scope>NUCLEOTIDE SEQUENCE [LARGE SCALE GENOMIC DNA]</scope>
    <source>
        <strain evidence="6 7">ALL</strain>
    </source>
</reference>
<dbReference type="InterPro" id="IPR036465">
    <property type="entry name" value="vWFA_dom_sf"/>
</dbReference>
<dbReference type="SUPFAM" id="SSF53300">
    <property type="entry name" value="vWA-like"/>
    <property type="match status" value="1"/>
</dbReference>
<gene>
    <name evidence="6" type="ORF">L596_024104</name>
</gene>
<dbReference type="SUPFAM" id="SSF49854">
    <property type="entry name" value="Spermadhesin, CUB domain"/>
    <property type="match status" value="1"/>
</dbReference>
<accession>A0A4U5MFP9</accession>
<keyword evidence="1" id="KW-0677">Repeat</keyword>
<evidence type="ECO:0000256" key="1">
    <source>
        <dbReference type="ARBA" id="ARBA00022737"/>
    </source>
</evidence>
<evidence type="ECO:0000313" key="6">
    <source>
        <dbReference type="EMBL" id="TKR68060.1"/>
    </source>
</evidence>
<dbReference type="InterPro" id="IPR000859">
    <property type="entry name" value="CUB_dom"/>
</dbReference>
<sequence length="396" mass="43498">MCPVPGENRPPAYTAALGGDKRLVHESPFLSLHSKMVRCVLVFSLLVALSLGVVPKRVRTKPQISPLNTNFIGCPENNDFYYNGVITSPLYPQNYPNNDQCYYFINAKQGSVVQFNFTHFDVETCCDYVTIYDGRTEKDPILVRFGGHNRTADIPTGPLFSSTRYALMTFTSDNIVNKPGFAMTYSSVYTASPCNRDIVLMVNGLASVGTQANFVKQLHFIADSLISSWTVGQNTVRVVVNLQIDKEYAILFDASQSPDTHTLRETILSLVEYVPDVTQNNSTDFESLFHYASADIASNHLGERSGIGRVVIMFVAQNPTVSQDFNAATEFAHNMRDVDDTKVITVAMGTGIDVAKVGSLSYGEGFYFGADYANLDSLANKINAAICKPEASKCGV</sequence>
<feature type="domain" description="CUB" evidence="4">
    <location>
        <begin position="74"/>
        <end position="188"/>
    </location>
</feature>
<dbReference type="InterPro" id="IPR035914">
    <property type="entry name" value="Sperma_CUB_dom_sf"/>
</dbReference>
<dbReference type="AlphaFoldDB" id="A0A4U5MFP9"/>
<name>A0A4U5MFP9_STECR</name>
<dbReference type="Gene3D" id="2.60.120.290">
    <property type="entry name" value="Spermadhesin, CUB domain"/>
    <property type="match status" value="1"/>
</dbReference>
<comment type="caution">
    <text evidence="3">Lacks conserved residue(s) required for the propagation of feature annotation.</text>
</comment>
<dbReference type="EMBL" id="AZBU02000008">
    <property type="protein sequence ID" value="TKR68060.1"/>
    <property type="molecule type" value="Genomic_DNA"/>
</dbReference>
<dbReference type="OrthoDB" id="6369184at2759"/>
<dbReference type="Pfam" id="PF00092">
    <property type="entry name" value="VWA"/>
    <property type="match status" value="1"/>
</dbReference>
<evidence type="ECO:0008006" key="8">
    <source>
        <dbReference type="Google" id="ProtNLM"/>
    </source>
</evidence>